<organism evidence="3 4">
    <name type="scientific">Melghirimyces algeriensis</name>
    <dbReference type="NCBI Taxonomy" id="910412"/>
    <lineage>
        <taxon>Bacteria</taxon>
        <taxon>Bacillati</taxon>
        <taxon>Bacillota</taxon>
        <taxon>Bacilli</taxon>
        <taxon>Bacillales</taxon>
        <taxon>Thermoactinomycetaceae</taxon>
        <taxon>Melghirimyces</taxon>
    </lineage>
</organism>
<dbReference type="Proteomes" id="UP000315636">
    <property type="component" value="Unassembled WGS sequence"/>
</dbReference>
<proteinExistence type="predicted"/>
<accession>A0A521D9L1</accession>
<dbReference type="InterPro" id="IPR042274">
    <property type="entry name" value="YycH/YycI_2"/>
</dbReference>
<sequence>MIEHMKSLALVFLVTASIIQTLLLWYSSPSYQDNRITAFEDIPQIGHKDFKKHEIHELAAPPEILVHSKGKHQRILPSEAHQTLVEKLHHAQLENLNEITPSSARWERLINKESGLEFRFHHELPTGVIKGFFKGKETIPEEIENINRIWVFGEGDQNRVTIWLISDRTQTVTQATALIQDYKSLLNSAKQAGSTALLPFYKGEKPGLKKEDITEETIPRITYLPKKRLKVPHLTYKLEQIKVEHMKMILFRNPNYVKKTELSDQSFIYTELESLRNLRYDEKKKNMIYKNTGTESETSLPHVKELNTINAFMDRHNGWTGNYLLQSVEQDKNNNLNNYRFQLYVEGMPVFGPDNLPGFDTIRLVASQRVTEYERSLFFSPSRSEIKKPDYLPSAEEVFDSLKKQNLNLSDIQQIYPGYQAATEKKQLKLKPVWVVIFDNEKQGFLEISDTGRGTQWTGAKPNPS</sequence>
<dbReference type="RefSeq" id="WP_142505545.1">
    <property type="nucleotide sequence ID" value="NZ_FXTI01000005.1"/>
</dbReference>
<name>A0A521D9L1_9BACL</name>
<gene>
    <name evidence="3" type="ORF">SAMN06264849_105229</name>
</gene>
<dbReference type="Gene3D" id="3.10.450.310">
    <property type="match status" value="1"/>
</dbReference>
<protein>
    <submittedName>
        <fullName evidence="3">Two-component signal transduction system YycFG, regulatory protein YycH</fullName>
    </submittedName>
</protein>
<dbReference type="EMBL" id="FXTI01000005">
    <property type="protein sequence ID" value="SMO68358.1"/>
    <property type="molecule type" value="Genomic_DNA"/>
</dbReference>
<keyword evidence="1" id="KW-1133">Transmembrane helix</keyword>
<feature type="transmembrane region" description="Helical" evidence="1">
    <location>
        <begin position="7"/>
        <end position="26"/>
    </location>
</feature>
<keyword evidence="1" id="KW-0812">Transmembrane</keyword>
<keyword evidence="4" id="KW-1185">Reference proteome</keyword>
<dbReference type="OrthoDB" id="2382185at2"/>
<evidence type="ECO:0000313" key="4">
    <source>
        <dbReference type="Proteomes" id="UP000315636"/>
    </source>
</evidence>
<dbReference type="AlphaFoldDB" id="A0A521D9L1"/>
<dbReference type="Pfam" id="PF07435">
    <property type="entry name" value="YycH"/>
    <property type="match status" value="1"/>
</dbReference>
<evidence type="ECO:0000259" key="2">
    <source>
        <dbReference type="Pfam" id="PF07435"/>
    </source>
</evidence>
<dbReference type="CDD" id="cd15787">
    <property type="entry name" value="YycH_N"/>
    <property type="match status" value="1"/>
</dbReference>
<keyword evidence="1" id="KW-0472">Membrane</keyword>
<dbReference type="InterPro" id="IPR009996">
    <property type="entry name" value="YycH"/>
</dbReference>
<evidence type="ECO:0000256" key="1">
    <source>
        <dbReference type="SAM" id="Phobius"/>
    </source>
</evidence>
<dbReference type="Gene3D" id="3.30.310.160">
    <property type="entry name" value="YycH protein, domain 2"/>
    <property type="match status" value="1"/>
</dbReference>
<feature type="domain" description="Regulatory protein YycH" evidence="2">
    <location>
        <begin position="3"/>
        <end position="441"/>
    </location>
</feature>
<reference evidence="3 4" key="1">
    <citation type="submission" date="2017-05" db="EMBL/GenBank/DDBJ databases">
        <authorList>
            <person name="Varghese N."/>
            <person name="Submissions S."/>
        </authorList>
    </citation>
    <scope>NUCLEOTIDE SEQUENCE [LARGE SCALE GENOMIC DNA]</scope>
    <source>
        <strain evidence="3 4">DSM 45474</strain>
    </source>
</reference>
<evidence type="ECO:0000313" key="3">
    <source>
        <dbReference type="EMBL" id="SMO68358.1"/>
    </source>
</evidence>